<evidence type="ECO:0000313" key="12">
    <source>
        <dbReference type="Proteomes" id="UP001222325"/>
    </source>
</evidence>
<dbReference type="Gene3D" id="3.40.390.10">
    <property type="entry name" value="Collagenase (Catalytic Domain)"/>
    <property type="match status" value="1"/>
</dbReference>
<evidence type="ECO:0000256" key="9">
    <source>
        <dbReference type="SAM" id="SignalP"/>
    </source>
</evidence>
<dbReference type="AlphaFoldDB" id="A0AAD6U7F8"/>
<keyword evidence="12" id="KW-1185">Reference proteome</keyword>
<dbReference type="Pfam" id="PF05572">
    <property type="entry name" value="Peptidase_M43"/>
    <property type="match status" value="1"/>
</dbReference>
<dbReference type="Proteomes" id="UP001222325">
    <property type="component" value="Unassembled WGS sequence"/>
</dbReference>
<proteinExistence type="inferred from homology"/>
<dbReference type="GO" id="GO:0006508">
    <property type="term" value="P:proteolysis"/>
    <property type="evidence" value="ECO:0007669"/>
    <property type="project" value="UniProtKB-KW"/>
</dbReference>
<keyword evidence="3" id="KW-0479">Metal-binding</keyword>
<protein>
    <submittedName>
        <fullName evidence="11">Metalloprotease</fullName>
    </submittedName>
</protein>
<evidence type="ECO:0000313" key="11">
    <source>
        <dbReference type="EMBL" id="KAJ7093854.1"/>
    </source>
</evidence>
<dbReference type="InterPro" id="IPR008754">
    <property type="entry name" value="Peptidase_M43"/>
</dbReference>
<dbReference type="EMBL" id="JARJCN010000015">
    <property type="protein sequence ID" value="KAJ7093854.1"/>
    <property type="molecule type" value="Genomic_DNA"/>
</dbReference>
<dbReference type="PANTHER" id="PTHR47466:SF1">
    <property type="entry name" value="METALLOPROTEASE MEP1 (AFU_ORTHOLOGUE AFUA_1G07730)-RELATED"/>
    <property type="match status" value="1"/>
</dbReference>
<evidence type="ECO:0000259" key="10">
    <source>
        <dbReference type="Pfam" id="PF05572"/>
    </source>
</evidence>
<dbReference type="InterPro" id="IPR024079">
    <property type="entry name" value="MetalloPept_cat_dom_sf"/>
</dbReference>
<keyword evidence="6" id="KW-0862">Zinc</keyword>
<feature type="domain" description="Peptidase M43 pregnancy-associated plasma-A" evidence="10">
    <location>
        <begin position="194"/>
        <end position="285"/>
    </location>
</feature>
<evidence type="ECO:0000256" key="8">
    <source>
        <dbReference type="ARBA" id="ARBA00023157"/>
    </source>
</evidence>
<keyword evidence="2" id="KW-0645">Protease</keyword>
<accession>A0AAD6U7F8</accession>
<feature type="signal peptide" evidence="9">
    <location>
        <begin position="1"/>
        <end position="19"/>
    </location>
</feature>
<name>A0AAD6U7F8_9AGAR</name>
<feature type="chain" id="PRO_5041984774" evidence="9">
    <location>
        <begin position="20"/>
        <end position="292"/>
    </location>
</feature>
<reference evidence="11" key="1">
    <citation type="submission" date="2023-03" db="EMBL/GenBank/DDBJ databases">
        <title>Massive genome expansion in bonnet fungi (Mycena s.s.) driven by repeated elements and novel gene families across ecological guilds.</title>
        <authorList>
            <consortium name="Lawrence Berkeley National Laboratory"/>
            <person name="Harder C.B."/>
            <person name="Miyauchi S."/>
            <person name="Viragh M."/>
            <person name="Kuo A."/>
            <person name="Thoen E."/>
            <person name="Andreopoulos B."/>
            <person name="Lu D."/>
            <person name="Skrede I."/>
            <person name="Drula E."/>
            <person name="Henrissat B."/>
            <person name="Morin E."/>
            <person name="Kohler A."/>
            <person name="Barry K."/>
            <person name="LaButti K."/>
            <person name="Morin E."/>
            <person name="Salamov A."/>
            <person name="Lipzen A."/>
            <person name="Mereny Z."/>
            <person name="Hegedus B."/>
            <person name="Baldrian P."/>
            <person name="Stursova M."/>
            <person name="Weitz H."/>
            <person name="Taylor A."/>
            <person name="Grigoriev I.V."/>
            <person name="Nagy L.G."/>
            <person name="Martin F."/>
            <person name="Kauserud H."/>
        </authorList>
    </citation>
    <scope>NUCLEOTIDE SEQUENCE</scope>
    <source>
        <strain evidence="11">CBHHK173m</strain>
    </source>
</reference>
<evidence type="ECO:0000256" key="3">
    <source>
        <dbReference type="ARBA" id="ARBA00022723"/>
    </source>
</evidence>
<sequence>MLTATTTLNLLLALGAVVAKPTTSWTRSRKCGSYMSDAKMMAAERHFVAHSAKLLPTSKIANKAVNVYFHVISKDSTVAGGNVPASQLSNQISVLNSDYGGNINWVLAGTTRTVNADWFNNAGPSSSQQTAMKAALRSSGRADLNVYTVGFKSGTGVGLLGYSTFPFTYSSAPKDDGIVILFSSLPGGSTPNYNLGRTLTHESGHWLGLYHTFQGGCTSSGTANGGDFVADTPSEGSPAQGCPKGQDTCPGASFPGLDPIQNFMDYSTDACMTQFSAGQIARASNQFATYRA</sequence>
<comment type="caution">
    <text evidence="11">The sequence shown here is derived from an EMBL/GenBank/DDBJ whole genome shotgun (WGS) entry which is preliminary data.</text>
</comment>
<keyword evidence="5" id="KW-0378">Hydrolase</keyword>
<comment type="similarity">
    <text evidence="1">Belongs to the peptidase M43B family.</text>
</comment>
<keyword evidence="4 9" id="KW-0732">Signal</keyword>
<gene>
    <name evidence="11" type="ORF">B0H15DRAFT_143538</name>
</gene>
<dbReference type="PANTHER" id="PTHR47466">
    <property type="match status" value="1"/>
</dbReference>
<evidence type="ECO:0000256" key="4">
    <source>
        <dbReference type="ARBA" id="ARBA00022729"/>
    </source>
</evidence>
<keyword evidence="8" id="KW-1015">Disulfide bond</keyword>
<keyword evidence="7 11" id="KW-0482">Metalloprotease</keyword>
<organism evidence="11 12">
    <name type="scientific">Mycena belliarum</name>
    <dbReference type="NCBI Taxonomy" id="1033014"/>
    <lineage>
        <taxon>Eukaryota</taxon>
        <taxon>Fungi</taxon>
        <taxon>Dikarya</taxon>
        <taxon>Basidiomycota</taxon>
        <taxon>Agaricomycotina</taxon>
        <taxon>Agaricomycetes</taxon>
        <taxon>Agaricomycetidae</taxon>
        <taxon>Agaricales</taxon>
        <taxon>Marasmiineae</taxon>
        <taxon>Mycenaceae</taxon>
        <taxon>Mycena</taxon>
    </lineage>
</organism>
<dbReference type="SUPFAM" id="SSF55486">
    <property type="entry name" value="Metalloproteases ('zincins'), catalytic domain"/>
    <property type="match status" value="1"/>
</dbReference>
<evidence type="ECO:0000256" key="5">
    <source>
        <dbReference type="ARBA" id="ARBA00022801"/>
    </source>
</evidence>
<evidence type="ECO:0000256" key="7">
    <source>
        <dbReference type="ARBA" id="ARBA00023049"/>
    </source>
</evidence>
<dbReference type="GO" id="GO:0008237">
    <property type="term" value="F:metallopeptidase activity"/>
    <property type="evidence" value="ECO:0007669"/>
    <property type="project" value="UniProtKB-KW"/>
</dbReference>
<dbReference type="CDD" id="cd04275">
    <property type="entry name" value="ZnMc_pappalysin_like"/>
    <property type="match status" value="1"/>
</dbReference>
<evidence type="ECO:0000256" key="2">
    <source>
        <dbReference type="ARBA" id="ARBA00022670"/>
    </source>
</evidence>
<dbReference type="GO" id="GO:0046872">
    <property type="term" value="F:metal ion binding"/>
    <property type="evidence" value="ECO:0007669"/>
    <property type="project" value="UniProtKB-KW"/>
</dbReference>
<evidence type="ECO:0000256" key="6">
    <source>
        <dbReference type="ARBA" id="ARBA00022833"/>
    </source>
</evidence>
<evidence type="ECO:0000256" key="1">
    <source>
        <dbReference type="ARBA" id="ARBA00008721"/>
    </source>
</evidence>